<evidence type="ECO:0000256" key="1">
    <source>
        <dbReference type="PROSITE-ProRule" id="PRU01360"/>
    </source>
</evidence>
<evidence type="ECO:0000313" key="4">
    <source>
        <dbReference type="Proteomes" id="UP000190852"/>
    </source>
</evidence>
<accession>A0A1T5DIX6</accession>
<protein>
    <submittedName>
        <fullName evidence="3">TonB-dependent Receptor Plug Domain</fullName>
    </submittedName>
</protein>
<dbReference type="InterPro" id="IPR039426">
    <property type="entry name" value="TonB-dep_rcpt-like"/>
</dbReference>
<organism evidence="3 4">
    <name type="scientific">Parabacteroides chartae</name>
    <dbReference type="NCBI Taxonomy" id="1037355"/>
    <lineage>
        <taxon>Bacteria</taxon>
        <taxon>Pseudomonadati</taxon>
        <taxon>Bacteroidota</taxon>
        <taxon>Bacteroidia</taxon>
        <taxon>Bacteroidales</taxon>
        <taxon>Tannerellaceae</taxon>
        <taxon>Parabacteroides</taxon>
    </lineage>
</organism>
<dbReference type="RefSeq" id="WP_139376639.1">
    <property type="nucleotide sequence ID" value="NZ_FUYQ01000019.1"/>
</dbReference>
<dbReference type="SUPFAM" id="SSF56935">
    <property type="entry name" value="Porins"/>
    <property type="match status" value="1"/>
</dbReference>
<dbReference type="AlphaFoldDB" id="A0A1T5DIX6"/>
<keyword evidence="1" id="KW-0813">Transport</keyword>
<sequence>MNKSTYRNVIMRAMAPALLFTALILNAPSAEAQKRINTPTFVSGADSASITYKSSNSTLGNTSGSLNRGVTLVTSAASGLKKPLYIVDGEKRASIEDLDPNTIDMIEVCKDSTAVEKYGKEAVFGAVVITLKKKTCD</sequence>
<feature type="signal peptide" evidence="2">
    <location>
        <begin position="1"/>
        <end position="32"/>
    </location>
</feature>
<comment type="subcellular location">
    <subcellularLocation>
        <location evidence="1">Cell outer membrane</location>
        <topology evidence="1">Multi-pass membrane protein</topology>
    </subcellularLocation>
</comment>
<evidence type="ECO:0000313" key="3">
    <source>
        <dbReference type="EMBL" id="SKB71655.1"/>
    </source>
</evidence>
<dbReference type="Proteomes" id="UP000190852">
    <property type="component" value="Unassembled WGS sequence"/>
</dbReference>
<dbReference type="InterPro" id="IPR037066">
    <property type="entry name" value="Plug_dom_sf"/>
</dbReference>
<keyword evidence="1" id="KW-0472">Membrane</keyword>
<keyword evidence="3" id="KW-0675">Receptor</keyword>
<keyword evidence="2" id="KW-0732">Signal</keyword>
<keyword evidence="1" id="KW-0998">Cell outer membrane</keyword>
<name>A0A1T5DIX6_9BACT</name>
<evidence type="ECO:0000256" key="2">
    <source>
        <dbReference type="SAM" id="SignalP"/>
    </source>
</evidence>
<dbReference type="EMBL" id="FUYQ01000019">
    <property type="protein sequence ID" value="SKB71655.1"/>
    <property type="molecule type" value="Genomic_DNA"/>
</dbReference>
<reference evidence="4" key="1">
    <citation type="submission" date="2017-02" db="EMBL/GenBank/DDBJ databases">
        <authorList>
            <person name="Varghese N."/>
            <person name="Submissions S."/>
        </authorList>
    </citation>
    <scope>NUCLEOTIDE SEQUENCE [LARGE SCALE GENOMIC DNA]</scope>
    <source>
        <strain evidence="4">DSM 24967</strain>
    </source>
</reference>
<comment type="similarity">
    <text evidence="1">Belongs to the TonB-dependent receptor family.</text>
</comment>
<feature type="chain" id="PRO_5013092182" evidence="2">
    <location>
        <begin position="33"/>
        <end position="137"/>
    </location>
</feature>
<dbReference type="GO" id="GO:0009279">
    <property type="term" value="C:cell outer membrane"/>
    <property type="evidence" value="ECO:0007669"/>
    <property type="project" value="UniProtKB-SubCell"/>
</dbReference>
<keyword evidence="1" id="KW-0812">Transmembrane</keyword>
<dbReference type="Gene3D" id="2.170.130.10">
    <property type="entry name" value="TonB-dependent receptor, plug domain"/>
    <property type="match status" value="1"/>
</dbReference>
<keyword evidence="1" id="KW-1134">Transmembrane beta strand</keyword>
<keyword evidence="4" id="KW-1185">Reference proteome</keyword>
<gene>
    <name evidence="3" type="ORF">SAMN05660349_02472</name>
</gene>
<dbReference type="PROSITE" id="PS52016">
    <property type="entry name" value="TONB_DEPENDENT_REC_3"/>
    <property type="match status" value="1"/>
</dbReference>
<proteinExistence type="inferred from homology"/>